<accession>A0A401QV67</accession>
<dbReference type="PANTHER" id="PTHR42038">
    <property type="match status" value="1"/>
</dbReference>
<feature type="transmembrane region" description="Helical" evidence="5">
    <location>
        <begin position="63"/>
        <end position="86"/>
    </location>
</feature>
<evidence type="ECO:0000256" key="5">
    <source>
        <dbReference type="SAM" id="Phobius"/>
    </source>
</evidence>
<feature type="transmembrane region" description="Helical" evidence="5">
    <location>
        <begin position="211"/>
        <end position="231"/>
    </location>
</feature>
<keyword evidence="4 5" id="KW-0472">Membrane</keyword>
<sequence length="242" mass="27328">MIKDPPIVVLTGVLCVFFWMVAYVAIIYRGFRDKTYGMPLAALGANLSWEAIYSFFLDPMGDHIHALSIPCFFMDLVIAWQVFKYGSRDRTATPFARTYFKALFCAAVVIAFPLVYLAFYEFRDPLGEYTGFGINFMMSFLFVAMLTRREGVAGQSLYIAVSKWLGTLFAYIATGLTVTTSKSHPMPDSLWSFVTGTVTSTSYPLTPLISVLYLVVFLVDVLYIALLYARLKEAGISPWRRF</sequence>
<dbReference type="GO" id="GO:0016829">
    <property type="term" value="F:lyase activity"/>
    <property type="evidence" value="ECO:0007669"/>
    <property type="project" value="InterPro"/>
</dbReference>
<dbReference type="InterPro" id="IPR039020">
    <property type="entry name" value="PaxB-like"/>
</dbReference>
<dbReference type="Proteomes" id="UP000288351">
    <property type="component" value="Unassembled WGS sequence"/>
</dbReference>
<feature type="transmembrane region" description="Helical" evidence="5">
    <location>
        <begin position="157"/>
        <end position="178"/>
    </location>
</feature>
<keyword evidence="2 5" id="KW-0812">Transmembrane</keyword>
<evidence type="ECO:0000256" key="4">
    <source>
        <dbReference type="ARBA" id="ARBA00023136"/>
    </source>
</evidence>
<evidence type="ECO:0000313" key="6">
    <source>
        <dbReference type="EMBL" id="GCB89295.1"/>
    </source>
</evidence>
<feature type="transmembrane region" description="Helical" evidence="5">
    <location>
        <begin position="98"/>
        <end position="120"/>
    </location>
</feature>
<feature type="transmembrane region" description="Helical" evidence="5">
    <location>
        <begin position="126"/>
        <end position="145"/>
    </location>
</feature>
<gene>
    <name evidence="6" type="ORF">SALB_01969</name>
</gene>
<evidence type="ECO:0000313" key="7">
    <source>
        <dbReference type="Proteomes" id="UP000288351"/>
    </source>
</evidence>
<comment type="caution">
    <text evidence="6">The sequence shown here is derived from an EMBL/GenBank/DDBJ whole genome shotgun (WGS) entry which is preliminary data.</text>
</comment>
<evidence type="ECO:0000256" key="1">
    <source>
        <dbReference type="ARBA" id="ARBA00004141"/>
    </source>
</evidence>
<feature type="transmembrane region" description="Helical" evidence="5">
    <location>
        <begin position="6"/>
        <end position="28"/>
    </location>
</feature>
<evidence type="ECO:0000256" key="3">
    <source>
        <dbReference type="ARBA" id="ARBA00022989"/>
    </source>
</evidence>
<dbReference type="Pfam" id="PF25129">
    <property type="entry name" value="Pyr4-TMTC"/>
    <property type="match status" value="1"/>
</dbReference>
<dbReference type="RefSeq" id="WP_016572487.1">
    <property type="nucleotide sequence ID" value="NZ_BHXC01000006.1"/>
</dbReference>
<keyword evidence="3 5" id="KW-1133">Transmembrane helix</keyword>
<evidence type="ECO:0000256" key="2">
    <source>
        <dbReference type="ARBA" id="ARBA00022692"/>
    </source>
</evidence>
<reference evidence="6 7" key="1">
    <citation type="journal article" date="2019" name="Microbiol. Resour. Announc.">
        <title>Draft Genome Sequence of the Most Traditional epsilon-Poly-l-Lysine Producer, Streptomyces albulus NBRC14147.</title>
        <authorList>
            <person name="Yamanaka K."/>
            <person name="Hamano Y."/>
        </authorList>
    </citation>
    <scope>NUCLEOTIDE SEQUENCE [LARGE SCALE GENOMIC DNA]</scope>
    <source>
        <strain evidence="6 7">NBRC 14147</strain>
    </source>
</reference>
<comment type="subcellular location">
    <subcellularLocation>
        <location evidence="1">Membrane</location>
        <topology evidence="1">Multi-pass membrane protein</topology>
    </subcellularLocation>
</comment>
<protein>
    <submittedName>
        <fullName evidence="6">Uncharacterized protein</fullName>
    </submittedName>
</protein>
<proteinExistence type="predicted"/>
<name>A0A401QV67_STRNR</name>
<dbReference type="PANTHER" id="PTHR42038:SF2">
    <property type="entry name" value="TERPENE CYCLASE AUSL"/>
    <property type="match status" value="1"/>
</dbReference>
<organism evidence="6 7">
    <name type="scientific">Streptomyces noursei</name>
    <name type="common">Streptomyces albulus</name>
    <dbReference type="NCBI Taxonomy" id="1971"/>
    <lineage>
        <taxon>Bacteria</taxon>
        <taxon>Bacillati</taxon>
        <taxon>Actinomycetota</taxon>
        <taxon>Actinomycetes</taxon>
        <taxon>Kitasatosporales</taxon>
        <taxon>Streptomycetaceae</taxon>
        <taxon>Streptomyces</taxon>
    </lineage>
</organism>
<dbReference type="EMBL" id="BHXC01000006">
    <property type="protein sequence ID" value="GCB89295.1"/>
    <property type="molecule type" value="Genomic_DNA"/>
</dbReference>
<dbReference type="AlphaFoldDB" id="A0A401QV67"/>
<dbReference type="GO" id="GO:0016020">
    <property type="term" value="C:membrane"/>
    <property type="evidence" value="ECO:0007669"/>
    <property type="project" value="UniProtKB-SubCell"/>
</dbReference>